<evidence type="ECO:0000256" key="12">
    <source>
        <dbReference type="ARBA" id="ARBA00023242"/>
    </source>
</evidence>
<comment type="cofactor">
    <cofactor evidence="1 13">
        <name>Mg(2+)</name>
        <dbReference type="ChEBI" id="CHEBI:18420"/>
    </cofactor>
</comment>
<comment type="function">
    <text evidence="13">Interacts with EME1 to form a DNA structure-specific endonuclease with substrate preference for branched DNA structures with a 5'-end at the branch nick. Typical substrates include 3'-flap structures, D-loops, replication forks and nicked Holliday junctions. May be required in mitosis for the processing of stalled or collapsed replication fork intermediates. May be required in meiosis for the repair of meiosis-specific double strand breaks subsequent to single-end invasion (SEI).</text>
</comment>
<dbReference type="GO" id="GO:0031297">
    <property type="term" value="P:replication fork processing"/>
    <property type="evidence" value="ECO:0007669"/>
    <property type="project" value="UniProtKB-ARBA"/>
</dbReference>
<dbReference type="GO" id="GO:0031573">
    <property type="term" value="P:mitotic intra-S DNA damage checkpoint signaling"/>
    <property type="evidence" value="ECO:0007669"/>
    <property type="project" value="TreeGrafter"/>
</dbReference>
<evidence type="ECO:0000256" key="9">
    <source>
        <dbReference type="ARBA" id="ARBA00022842"/>
    </source>
</evidence>
<dbReference type="FunFam" id="3.40.50.10130:FF:000003">
    <property type="entry name" value="Crossover junction endonuclease MUS81"/>
    <property type="match status" value="1"/>
</dbReference>
<dbReference type="GO" id="GO:0006308">
    <property type="term" value="P:DNA catabolic process"/>
    <property type="evidence" value="ECO:0007669"/>
    <property type="project" value="UniProtKB-UniRule"/>
</dbReference>
<dbReference type="FunFam" id="1.10.10.10:FF:000307">
    <property type="entry name" value="Crossover junction endonuclease MUS81"/>
    <property type="match status" value="1"/>
</dbReference>
<proteinExistence type="evidence at transcript level"/>
<dbReference type="InterPro" id="IPR047417">
    <property type="entry name" value="WHD_MUS81"/>
</dbReference>
<dbReference type="InterPro" id="IPR033309">
    <property type="entry name" value="Mus81"/>
</dbReference>
<dbReference type="EMBL" id="LR788226">
    <property type="protein sequence ID" value="CAB3264088.1"/>
    <property type="molecule type" value="mRNA"/>
</dbReference>
<sequence>MHPVKKKRKIDECPNRLFLSYLKTWRDDAGAAESKAYHTYNKAFKSMQKYPLPLQNGKEAIIIENIGDKICSMLDSKLNKDAQEKDMTPREFLEESRNVHSSWWASLEESNSNLAKKQKPKKTKPSSASGVQRKSRAYIPVKNSGGYAIMVALYKDYTSASSNGYMKKGELQRAAQPFCTKSFTVPDPGSQYTAWSSMATLLNKELVRKSGNPARFEITETGIELAAKLEAADNANENKIQPSATVHDLFTKAKTNKGKNVSQMSDSDECSEKEKCKVIDLTLSDDDDLSADKENKLQKDKITNKPQLFQLNPKEKMSDSQTSVSGKSEFELLPGQYEILLCVDSREVSGDKRKKEMRRELHKLGLSYDERVLQIGDFVWIAKEKEHFQIGPAKELVLDYVVERKCMSDLAQSIRDGRFHEQKIRLKQCGLKSIVYLVEDMKQIQHQSLPEKTLRQALHNTRITDGIFVKYCENMAGTAQYLSTMTRKLQNLYEGKTLRACDISNKSQSTIKCDLITFHDFSDGSMKCKGLTVTEMFIKLLMQIHGMSYDKAKAITILYPTPKTLFDAYRNCLSSKEKEELLSKVKTGLLQRNMGINLSRSVYHVFGTST</sequence>
<comment type="subunit">
    <text evidence="13">Interacts with EME1.</text>
</comment>
<dbReference type="Gene3D" id="1.10.150.110">
    <property type="entry name" value="DNA polymerase beta, N-terminal domain-like"/>
    <property type="match status" value="1"/>
</dbReference>
<name>A0A6F9DM72_9ASCI</name>
<dbReference type="InterPro" id="IPR036388">
    <property type="entry name" value="WH-like_DNA-bd_sf"/>
</dbReference>
<evidence type="ECO:0000313" key="16">
    <source>
        <dbReference type="EMBL" id="CAB3264088.1"/>
    </source>
</evidence>
<keyword evidence="11 13" id="KW-0234">DNA repair</keyword>
<dbReference type="InterPro" id="IPR047416">
    <property type="entry name" value="XPF_nuclease_Mus81"/>
</dbReference>
<dbReference type="GO" id="GO:0048476">
    <property type="term" value="C:Holliday junction resolvase complex"/>
    <property type="evidence" value="ECO:0007669"/>
    <property type="project" value="UniProtKB-UniRule"/>
</dbReference>
<dbReference type="FunFam" id="1.10.150.110:FF:000001">
    <property type="entry name" value="Putative Crossover junction endonuclease MUS81"/>
    <property type="match status" value="1"/>
</dbReference>
<dbReference type="SUPFAM" id="SSF52980">
    <property type="entry name" value="Restriction endonuclease-like"/>
    <property type="match status" value="1"/>
</dbReference>
<evidence type="ECO:0000256" key="1">
    <source>
        <dbReference type="ARBA" id="ARBA00001946"/>
    </source>
</evidence>
<dbReference type="GO" id="GO:0008821">
    <property type="term" value="F:crossover junction DNA endonuclease activity"/>
    <property type="evidence" value="ECO:0007669"/>
    <property type="project" value="UniProtKB-UniRule"/>
</dbReference>
<keyword evidence="5 13" id="KW-0479">Metal-binding</keyword>
<protein>
    <recommendedName>
        <fullName evidence="13">Crossover junction endonuclease MUS81</fullName>
        <ecNumber evidence="13">3.1.22.-</ecNumber>
    </recommendedName>
</protein>
<dbReference type="Gene3D" id="3.40.50.10130">
    <property type="match status" value="1"/>
</dbReference>
<evidence type="ECO:0000256" key="6">
    <source>
        <dbReference type="ARBA" id="ARBA00022759"/>
    </source>
</evidence>
<dbReference type="CDD" id="cd21036">
    <property type="entry name" value="WH_MUS81"/>
    <property type="match status" value="1"/>
</dbReference>
<dbReference type="SUPFAM" id="SSF47802">
    <property type="entry name" value="DNA polymerase beta, N-terminal domain-like"/>
    <property type="match status" value="1"/>
</dbReference>
<evidence type="ECO:0000256" key="2">
    <source>
        <dbReference type="ARBA" id="ARBA00004123"/>
    </source>
</evidence>
<evidence type="ECO:0000256" key="14">
    <source>
        <dbReference type="SAM" id="MobiDB-lite"/>
    </source>
</evidence>
<evidence type="ECO:0000256" key="8">
    <source>
        <dbReference type="ARBA" id="ARBA00022801"/>
    </source>
</evidence>
<organism evidence="16">
    <name type="scientific">Phallusia mammillata</name>
    <dbReference type="NCBI Taxonomy" id="59560"/>
    <lineage>
        <taxon>Eukaryota</taxon>
        <taxon>Metazoa</taxon>
        <taxon>Chordata</taxon>
        <taxon>Tunicata</taxon>
        <taxon>Ascidiacea</taxon>
        <taxon>Phlebobranchia</taxon>
        <taxon>Ascidiidae</taxon>
        <taxon>Phallusia</taxon>
    </lineage>
</organism>
<dbReference type="CDD" id="cd20074">
    <property type="entry name" value="XPF_nuclease_Mus81"/>
    <property type="match status" value="1"/>
</dbReference>
<evidence type="ECO:0000256" key="3">
    <source>
        <dbReference type="ARBA" id="ARBA00010015"/>
    </source>
</evidence>
<evidence type="ECO:0000256" key="7">
    <source>
        <dbReference type="ARBA" id="ARBA00022763"/>
    </source>
</evidence>
<gene>
    <name evidence="16" type="primary">Mus81</name>
</gene>
<dbReference type="Pfam" id="PF02732">
    <property type="entry name" value="ERCC4"/>
    <property type="match status" value="1"/>
</dbReference>
<dbReference type="InterPro" id="IPR006166">
    <property type="entry name" value="ERCC4_domain"/>
</dbReference>
<keyword evidence="12 13" id="KW-0539">Nucleus</keyword>
<keyword evidence="8 13" id="KW-0378">Hydrolase</keyword>
<dbReference type="Pfam" id="PF21136">
    <property type="entry name" value="WHD_MUS81"/>
    <property type="match status" value="1"/>
</dbReference>
<comment type="subcellular location">
    <subcellularLocation>
        <location evidence="2 13">Nucleus</location>
    </subcellularLocation>
</comment>
<dbReference type="InterPro" id="IPR011335">
    <property type="entry name" value="Restrct_endonuc-II-like"/>
</dbReference>
<keyword evidence="7 13" id="KW-0227">DNA damage</keyword>
<dbReference type="PANTHER" id="PTHR13451:SF0">
    <property type="entry name" value="CROSSOVER JUNCTION ENDONUCLEASE MUS81"/>
    <property type="match status" value="1"/>
</dbReference>
<dbReference type="Pfam" id="PF21292">
    <property type="entry name" value="EME1-MUS81_C"/>
    <property type="match status" value="1"/>
</dbReference>
<keyword evidence="4 13" id="KW-0540">Nuclease</keyword>
<dbReference type="Pfam" id="PF14716">
    <property type="entry name" value="HHH_8"/>
    <property type="match status" value="1"/>
</dbReference>
<dbReference type="Gene3D" id="1.10.10.10">
    <property type="entry name" value="Winged helix-like DNA-binding domain superfamily/Winged helix DNA-binding domain"/>
    <property type="match status" value="1"/>
</dbReference>
<dbReference type="EC" id="3.1.22.-" evidence="13"/>
<evidence type="ECO:0000256" key="13">
    <source>
        <dbReference type="RuleBase" id="RU369042"/>
    </source>
</evidence>
<dbReference type="GO" id="GO:0003677">
    <property type="term" value="F:DNA binding"/>
    <property type="evidence" value="ECO:0007669"/>
    <property type="project" value="UniProtKB-UniRule"/>
</dbReference>
<evidence type="ECO:0000256" key="5">
    <source>
        <dbReference type="ARBA" id="ARBA00022723"/>
    </source>
</evidence>
<dbReference type="GO" id="GO:0000712">
    <property type="term" value="P:resolution of meiotic recombination intermediates"/>
    <property type="evidence" value="ECO:0007669"/>
    <property type="project" value="TreeGrafter"/>
</dbReference>
<keyword evidence="6 13" id="KW-0255">Endonuclease</keyword>
<keyword evidence="9 13" id="KW-0460">Magnesium</keyword>
<dbReference type="InterPro" id="IPR027421">
    <property type="entry name" value="DNA_pol_lamdba_lyase_dom_sf"/>
</dbReference>
<evidence type="ECO:0000256" key="10">
    <source>
        <dbReference type="ARBA" id="ARBA00023172"/>
    </source>
</evidence>
<dbReference type="GO" id="GO:0046872">
    <property type="term" value="F:metal ion binding"/>
    <property type="evidence" value="ECO:0007669"/>
    <property type="project" value="UniProtKB-UniRule"/>
</dbReference>
<dbReference type="InterPro" id="IPR010996">
    <property type="entry name" value="HHH_MUS81"/>
</dbReference>
<dbReference type="GO" id="GO:0000727">
    <property type="term" value="P:double-strand break repair via break-induced replication"/>
    <property type="evidence" value="ECO:0007669"/>
    <property type="project" value="UniProtKB-UniRule"/>
</dbReference>
<evidence type="ECO:0000256" key="11">
    <source>
        <dbReference type="ARBA" id="ARBA00023204"/>
    </source>
</evidence>
<evidence type="ECO:0000259" key="15">
    <source>
        <dbReference type="SMART" id="SM00891"/>
    </source>
</evidence>
<evidence type="ECO:0000256" key="4">
    <source>
        <dbReference type="ARBA" id="ARBA00022722"/>
    </source>
</evidence>
<keyword evidence="10 13" id="KW-0233">DNA recombination</keyword>
<dbReference type="GO" id="GO:0005634">
    <property type="term" value="C:nucleus"/>
    <property type="evidence" value="ECO:0007669"/>
    <property type="project" value="UniProtKB-SubCell"/>
</dbReference>
<dbReference type="InterPro" id="IPR042530">
    <property type="entry name" value="EME1/EME2_C"/>
</dbReference>
<comment type="similarity">
    <text evidence="3 13">Belongs to the XPF family.</text>
</comment>
<feature type="domain" description="ERCC4" evidence="15">
    <location>
        <begin position="340"/>
        <end position="442"/>
    </location>
</feature>
<feature type="region of interest" description="Disordered" evidence="14">
    <location>
        <begin position="111"/>
        <end position="133"/>
    </location>
</feature>
<dbReference type="SMART" id="SM00891">
    <property type="entry name" value="ERCC4"/>
    <property type="match status" value="1"/>
</dbReference>
<dbReference type="PANTHER" id="PTHR13451">
    <property type="entry name" value="CLASS II CROSSOVER JUNCTION ENDONUCLEASE MUS81"/>
    <property type="match status" value="1"/>
</dbReference>
<dbReference type="Gene3D" id="1.10.150.670">
    <property type="entry name" value="Crossover junction endonuclease EME1, DNA-binding domain"/>
    <property type="match status" value="1"/>
</dbReference>
<reference evidence="16" key="1">
    <citation type="submission" date="2020-04" db="EMBL/GenBank/DDBJ databases">
        <authorList>
            <person name="Neveu A P."/>
        </authorList>
    </citation>
    <scope>NUCLEOTIDE SEQUENCE</scope>
    <source>
        <tissue evidence="16">Whole embryo</tissue>
    </source>
</reference>
<accession>A0A6F9DM72</accession>
<dbReference type="GO" id="GO:0048257">
    <property type="term" value="F:3'-flap endonuclease activity"/>
    <property type="evidence" value="ECO:0007669"/>
    <property type="project" value="TreeGrafter"/>
</dbReference>
<dbReference type="AlphaFoldDB" id="A0A6F9DM72"/>